<feature type="transmembrane region" description="Helical" evidence="5">
    <location>
        <begin position="21"/>
        <end position="44"/>
    </location>
</feature>
<evidence type="ECO:0000259" key="6">
    <source>
        <dbReference type="Pfam" id="PF04932"/>
    </source>
</evidence>
<dbReference type="PANTHER" id="PTHR37422:SF17">
    <property type="entry name" value="O-ANTIGEN LIGASE"/>
    <property type="match status" value="1"/>
</dbReference>
<dbReference type="PANTHER" id="PTHR37422">
    <property type="entry name" value="TEICHURONIC ACID BIOSYNTHESIS PROTEIN TUAE"/>
    <property type="match status" value="1"/>
</dbReference>
<reference evidence="7 8" key="1">
    <citation type="submission" date="2024-03" db="EMBL/GenBank/DDBJ databases">
        <title>Human intestinal bacterial collection.</title>
        <authorList>
            <person name="Pauvert C."/>
            <person name="Hitch T.C.A."/>
            <person name="Clavel T."/>
        </authorList>
    </citation>
    <scope>NUCLEOTIDE SEQUENCE [LARGE SCALE GENOMIC DNA]</scope>
    <source>
        <strain evidence="7 8">CLA-AA-H185</strain>
    </source>
</reference>
<gene>
    <name evidence="7" type="ORF">WMO43_09400</name>
</gene>
<dbReference type="InterPro" id="IPR007016">
    <property type="entry name" value="O-antigen_ligase-rel_domated"/>
</dbReference>
<evidence type="ECO:0000256" key="2">
    <source>
        <dbReference type="ARBA" id="ARBA00022692"/>
    </source>
</evidence>
<feature type="transmembrane region" description="Helical" evidence="5">
    <location>
        <begin position="99"/>
        <end position="122"/>
    </location>
</feature>
<keyword evidence="7" id="KW-0436">Ligase</keyword>
<evidence type="ECO:0000256" key="5">
    <source>
        <dbReference type="SAM" id="Phobius"/>
    </source>
</evidence>
<dbReference type="Proteomes" id="UP001454489">
    <property type="component" value="Unassembled WGS sequence"/>
</dbReference>
<feature type="transmembrane region" description="Helical" evidence="5">
    <location>
        <begin position="225"/>
        <end position="243"/>
    </location>
</feature>
<keyword evidence="2 5" id="KW-0812">Transmembrane</keyword>
<comment type="caution">
    <text evidence="7">The sequence shown here is derived from an EMBL/GenBank/DDBJ whole genome shotgun (WGS) entry which is preliminary data.</text>
</comment>
<feature type="domain" description="O-antigen ligase-related" evidence="6">
    <location>
        <begin position="432"/>
        <end position="510"/>
    </location>
</feature>
<protein>
    <submittedName>
        <fullName evidence="7">O-antigen ligase family protein</fullName>
    </submittedName>
</protein>
<sequence>MSKKTGTKKKQTKHKEKQQGFNDLLIPMLLILCIMPFIVRLALYSCGYAKYPWYSDEDVIMDLYSYYRCYFFEVVAIFTAAVLAFRIGLFPENRKKMKIFISLAVYAGMILLSTLLSVNMGASFTGNFYQFQGVLVLLGYLVFCLYAYQVMEQEKDYKTIWYGIVAVFIVMAVLGIFQIAKKDLLDFAWMQRLVMSKEQFAEYGGTLETIFSGNNVFLSLYNPNYAGVFLTMFAPVFAVMCSSEKEKKKKIFYGILCAGCLILIWFTYSRSTFFALLVALVVGCILSKEKIGKLMKYILPGILILAVVFVGIDKINDFHYLSRWKEDTPKTKLERMITSKDGVELCYDGKEYLITLEDKKAKIYDKKGRETDIKKVEYSAKMAIAEYDEEKYIDVYLCNQTFTFGKNSKGYYYRTENGKETQLTDIPKVDAGGKEYLGSGRIYIWSRTLPILKKYIVAGSGPDTFAEVFPQNDYVGKAIYANNPARVIEKPHNDYLMQWVQNGFLALVAMIAFYVLLLKKCGTFYYKRELSDIKTRLGLGCYLGCICYMAGSLFNDSTLYTTPVFWIFAGIALGSAYEVEK</sequence>
<evidence type="ECO:0000256" key="4">
    <source>
        <dbReference type="ARBA" id="ARBA00023136"/>
    </source>
</evidence>
<evidence type="ECO:0000256" key="1">
    <source>
        <dbReference type="ARBA" id="ARBA00004141"/>
    </source>
</evidence>
<feature type="transmembrane region" description="Helical" evidence="5">
    <location>
        <begin position="250"/>
        <end position="266"/>
    </location>
</feature>
<name>A0ABV1HGA0_9FIRM</name>
<organism evidence="7 8">
    <name type="scientific">Maccoyibacter intestinihominis</name>
    <dbReference type="NCBI Taxonomy" id="3133499"/>
    <lineage>
        <taxon>Bacteria</taxon>
        <taxon>Bacillati</taxon>
        <taxon>Bacillota</taxon>
        <taxon>Clostridia</taxon>
        <taxon>Lachnospirales</taxon>
        <taxon>Lachnospiraceae</taxon>
        <taxon>Maccoyibacter</taxon>
    </lineage>
</organism>
<dbReference type="GO" id="GO:0016874">
    <property type="term" value="F:ligase activity"/>
    <property type="evidence" value="ECO:0007669"/>
    <property type="project" value="UniProtKB-KW"/>
</dbReference>
<evidence type="ECO:0000313" key="7">
    <source>
        <dbReference type="EMBL" id="MEQ2558082.1"/>
    </source>
</evidence>
<evidence type="ECO:0000313" key="8">
    <source>
        <dbReference type="Proteomes" id="UP001454489"/>
    </source>
</evidence>
<feature type="transmembrane region" description="Helical" evidence="5">
    <location>
        <begin position="537"/>
        <end position="554"/>
    </location>
</feature>
<comment type="subcellular location">
    <subcellularLocation>
        <location evidence="1">Membrane</location>
        <topology evidence="1">Multi-pass membrane protein</topology>
    </subcellularLocation>
</comment>
<proteinExistence type="predicted"/>
<feature type="transmembrane region" description="Helical" evidence="5">
    <location>
        <begin position="294"/>
        <end position="312"/>
    </location>
</feature>
<feature type="transmembrane region" description="Helical" evidence="5">
    <location>
        <begin position="560"/>
        <end position="579"/>
    </location>
</feature>
<keyword evidence="4 5" id="KW-0472">Membrane</keyword>
<feature type="transmembrane region" description="Helical" evidence="5">
    <location>
        <begin position="160"/>
        <end position="180"/>
    </location>
</feature>
<feature type="transmembrane region" description="Helical" evidence="5">
    <location>
        <begin position="272"/>
        <end position="287"/>
    </location>
</feature>
<feature type="transmembrane region" description="Helical" evidence="5">
    <location>
        <begin position="128"/>
        <end position="148"/>
    </location>
</feature>
<accession>A0ABV1HGA0</accession>
<dbReference type="InterPro" id="IPR051533">
    <property type="entry name" value="WaaL-like"/>
</dbReference>
<feature type="transmembrane region" description="Helical" evidence="5">
    <location>
        <begin position="64"/>
        <end position="87"/>
    </location>
</feature>
<keyword evidence="8" id="KW-1185">Reference proteome</keyword>
<dbReference type="EMBL" id="JBBMEX010000009">
    <property type="protein sequence ID" value="MEQ2558082.1"/>
    <property type="molecule type" value="Genomic_DNA"/>
</dbReference>
<feature type="transmembrane region" description="Helical" evidence="5">
    <location>
        <begin position="499"/>
        <end position="517"/>
    </location>
</feature>
<evidence type="ECO:0000256" key="3">
    <source>
        <dbReference type="ARBA" id="ARBA00022989"/>
    </source>
</evidence>
<dbReference type="Pfam" id="PF04932">
    <property type="entry name" value="Wzy_C"/>
    <property type="match status" value="1"/>
</dbReference>
<dbReference type="RefSeq" id="WP_353530989.1">
    <property type="nucleotide sequence ID" value="NZ_JBBMEX010000009.1"/>
</dbReference>
<keyword evidence="3 5" id="KW-1133">Transmembrane helix</keyword>